<dbReference type="GO" id="GO:0030672">
    <property type="term" value="C:synaptic vesicle membrane"/>
    <property type="evidence" value="ECO:0000318"/>
    <property type="project" value="GO_Central"/>
</dbReference>
<feature type="transmembrane region" description="Helical" evidence="7">
    <location>
        <begin position="26"/>
        <end position="46"/>
    </location>
</feature>
<proteinExistence type="predicted"/>
<dbReference type="OrthoDB" id="5086884at2759"/>
<dbReference type="OMA" id="RDPPINE"/>
<dbReference type="Proteomes" id="UP000007110">
    <property type="component" value="Unassembled WGS sequence"/>
</dbReference>
<sequence length="210" mass="23320">MTSMGMAYASATLPIWLRSTFHTPEWQIGLIFIPASIAHVISGPLIGYWNKILKRWRCMFVGVLAMAIGISTIPLAHGIWHLIPSMCFLGFAFGTVDSTVMGIMYQIVDVWYNGAYSLAAALLVFNFSLAYTIGTLASGSIVRFIGLKWTMWSLSIAILVSSPFCLLLSRIPEEKTTLPSPDQDAPNYQPETIEDKPQPSLDETTRLIKR</sequence>
<feature type="transmembrane region" description="Helical" evidence="7">
    <location>
        <begin position="115"/>
        <end position="137"/>
    </location>
</feature>
<organism evidence="9 10">
    <name type="scientific">Strongylocentrotus purpuratus</name>
    <name type="common">Purple sea urchin</name>
    <dbReference type="NCBI Taxonomy" id="7668"/>
    <lineage>
        <taxon>Eukaryota</taxon>
        <taxon>Metazoa</taxon>
        <taxon>Echinodermata</taxon>
        <taxon>Eleutherozoa</taxon>
        <taxon>Echinozoa</taxon>
        <taxon>Echinoidea</taxon>
        <taxon>Euechinoidea</taxon>
        <taxon>Echinacea</taxon>
        <taxon>Camarodonta</taxon>
        <taxon>Echinidea</taxon>
        <taxon>Strongylocentrotidae</taxon>
        <taxon>Strongylocentrotus</taxon>
    </lineage>
</organism>
<evidence type="ECO:0000313" key="9">
    <source>
        <dbReference type="EnsemblMetazoa" id="XP_030843360"/>
    </source>
</evidence>
<comment type="subcellular location">
    <subcellularLocation>
        <location evidence="1">Membrane</location>
        <topology evidence="1">Multi-pass membrane protein</topology>
    </subcellularLocation>
</comment>
<evidence type="ECO:0000313" key="10">
    <source>
        <dbReference type="Proteomes" id="UP000007110"/>
    </source>
</evidence>
<dbReference type="Pfam" id="PF07690">
    <property type="entry name" value="MFS_1"/>
    <property type="match status" value="1"/>
</dbReference>
<evidence type="ECO:0000256" key="4">
    <source>
        <dbReference type="ARBA" id="ARBA00022989"/>
    </source>
</evidence>
<keyword evidence="2" id="KW-0813">Transport</keyword>
<feature type="region of interest" description="Disordered" evidence="6">
    <location>
        <begin position="176"/>
        <end position="210"/>
    </location>
</feature>
<dbReference type="GO" id="GO:0015842">
    <property type="term" value="P:aminergic neurotransmitter loading into synaptic vesicle"/>
    <property type="evidence" value="ECO:0000318"/>
    <property type="project" value="GO_Central"/>
</dbReference>
<dbReference type="EnsemblMetazoa" id="XM_030987500">
    <property type="protein sequence ID" value="XP_030843360"/>
    <property type="gene ID" value="LOC115924724"/>
</dbReference>
<dbReference type="GO" id="GO:0043195">
    <property type="term" value="C:terminal bouton"/>
    <property type="evidence" value="ECO:0000318"/>
    <property type="project" value="GO_Central"/>
</dbReference>
<dbReference type="PANTHER" id="PTHR23506:SF23">
    <property type="entry name" value="GH10249P"/>
    <property type="match status" value="1"/>
</dbReference>
<evidence type="ECO:0000256" key="3">
    <source>
        <dbReference type="ARBA" id="ARBA00022692"/>
    </source>
</evidence>
<reference evidence="9" key="2">
    <citation type="submission" date="2021-01" db="UniProtKB">
        <authorList>
            <consortium name="EnsemblMetazoa"/>
        </authorList>
    </citation>
    <scope>IDENTIFICATION</scope>
</reference>
<dbReference type="GeneID" id="115924724"/>
<feature type="transmembrane region" description="Helical" evidence="7">
    <location>
        <begin position="82"/>
        <end position="103"/>
    </location>
</feature>
<dbReference type="PROSITE" id="PS50850">
    <property type="entry name" value="MFS"/>
    <property type="match status" value="1"/>
</dbReference>
<evidence type="ECO:0000256" key="5">
    <source>
        <dbReference type="ARBA" id="ARBA00023136"/>
    </source>
</evidence>
<feature type="domain" description="Major facilitator superfamily (MFS) profile" evidence="8">
    <location>
        <begin position="1"/>
        <end position="210"/>
    </location>
</feature>
<dbReference type="InterPro" id="IPR050930">
    <property type="entry name" value="MFS_Vesicular_Transporter"/>
</dbReference>
<dbReference type="InterPro" id="IPR020846">
    <property type="entry name" value="MFS_dom"/>
</dbReference>
<accession>A0A7M7NY06</accession>
<name>A0A7M7NY06_STRPU</name>
<dbReference type="RefSeq" id="XP_030843360.1">
    <property type="nucleotide sequence ID" value="XM_030987500.1"/>
</dbReference>
<evidence type="ECO:0000256" key="7">
    <source>
        <dbReference type="SAM" id="Phobius"/>
    </source>
</evidence>
<dbReference type="GO" id="GO:0005335">
    <property type="term" value="F:serotonin:sodium:chloride symporter activity"/>
    <property type="evidence" value="ECO:0000318"/>
    <property type="project" value="GO_Central"/>
</dbReference>
<keyword evidence="10" id="KW-1185">Reference proteome</keyword>
<feature type="compositionally biased region" description="Basic and acidic residues" evidence="6">
    <location>
        <begin position="193"/>
        <end position="210"/>
    </location>
</feature>
<dbReference type="InterPro" id="IPR011701">
    <property type="entry name" value="MFS"/>
</dbReference>
<dbReference type="InterPro" id="IPR036259">
    <property type="entry name" value="MFS_trans_sf"/>
</dbReference>
<evidence type="ECO:0000259" key="8">
    <source>
        <dbReference type="PROSITE" id="PS50850"/>
    </source>
</evidence>
<feature type="transmembrane region" description="Helical" evidence="7">
    <location>
        <begin position="149"/>
        <end position="168"/>
    </location>
</feature>
<dbReference type="AlphaFoldDB" id="A0A7M7NY06"/>
<keyword evidence="4 7" id="KW-1133">Transmembrane helix</keyword>
<keyword evidence="3 7" id="KW-0812">Transmembrane</keyword>
<evidence type="ECO:0000256" key="2">
    <source>
        <dbReference type="ARBA" id="ARBA00022448"/>
    </source>
</evidence>
<keyword evidence="5 7" id="KW-0472">Membrane</keyword>
<feature type="transmembrane region" description="Helical" evidence="7">
    <location>
        <begin position="58"/>
        <end position="76"/>
    </location>
</feature>
<dbReference type="KEGG" id="spu:115924724"/>
<dbReference type="Gene3D" id="1.20.1250.20">
    <property type="entry name" value="MFS general substrate transporter like domains"/>
    <property type="match status" value="1"/>
</dbReference>
<dbReference type="InParanoid" id="A0A7M7NY06"/>
<protein>
    <recommendedName>
        <fullName evidence="8">Major facilitator superfamily (MFS) profile domain-containing protein</fullName>
    </recommendedName>
</protein>
<reference evidence="10" key="1">
    <citation type="submission" date="2015-02" db="EMBL/GenBank/DDBJ databases">
        <title>Genome sequencing for Strongylocentrotus purpuratus.</title>
        <authorList>
            <person name="Murali S."/>
            <person name="Liu Y."/>
            <person name="Vee V."/>
            <person name="English A."/>
            <person name="Wang M."/>
            <person name="Skinner E."/>
            <person name="Han Y."/>
            <person name="Muzny D.M."/>
            <person name="Worley K.C."/>
            <person name="Gibbs R.A."/>
        </authorList>
    </citation>
    <scope>NUCLEOTIDE SEQUENCE</scope>
</reference>
<dbReference type="PANTHER" id="PTHR23506">
    <property type="entry name" value="GH10249P"/>
    <property type="match status" value="1"/>
</dbReference>
<evidence type="ECO:0000256" key="1">
    <source>
        <dbReference type="ARBA" id="ARBA00004141"/>
    </source>
</evidence>
<evidence type="ECO:0000256" key="6">
    <source>
        <dbReference type="SAM" id="MobiDB-lite"/>
    </source>
</evidence>
<dbReference type="SUPFAM" id="SSF103473">
    <property type="entry name" value="MFS general substrate transporter"/>
    <property type="match status" value="1"/>
</dbReference>